<gene>
    <name evidence="1" type="ORF">E5329_12875</name>
</gene>
<evidence type="ECO:0000313" key="2">
    <source>
        <dbReference type="Proteomes" id="UP000304953"/>
    </source>
</evidence>
<dbReference type="EMBL" id="SRYA01000023">
    <property type="protein sequence ID" value="TGY95866.1"/>
    <property type="molecule type" value="Genomic_DNA"/>
</dbReference>
<sequence>MKEKAGLYFTERVERSTVTSEERRRKEAYLARKRRRKRRRTIQIIKRAAIVGFGIFLIVFGITRIFHKDAAPNEVQAKKEAPKTVKTEKEEEKGFQQKVIAQTPEFKVDLLTPNPYSRPQTVLEEVKGIVVHYTANPGTTAAQNRSYFESLKDTQKTKASSHFVVGIEGEVIQCIPSTEMSYASNDRNVDTLSIECCHKDETGQFTQETYDSLVELTAWLCGKFNLPVEDVIRHYDVTGKECPIYYVKNEDAWTRFKEDVQKYLDTYGTEPEE</sequence>
<comment type="caution">
    <text evidence="1">The sequence shown here is derived from an EMBL/GenBank/DDBJ whole genome shotgun (WGS) entry which is preliminary data.</text>
</comment>
<keyword evidence="2" id="KW-1185">Reference proteome</keyword>
<protein>
    <submittedName>
        <fullName evidence="1">N-acetylmuramoyl-L-alanine amidase</fullName>
    </submittedName>
</protein>
<name>A0AC61RVL8_9FIRM</name>
<reference evidence="1" key="1">
    <citation type="submission" date="2019-04" db="EMBL/GenBank/DDBJ databases">
        <title>Microbes associate with the intestines of laboratory mice.</title>
        <authorList>
            <person name="Navarre W."/>
            <person name="Wong E."/>
            <person name="Huang K."/>
            <person name="Tropini C."/>
            <person name="Ng K."/>
            <person name="Yu B."/>
        </authorList>
    </citation>
    <scope>NUCLEOTIDE SEQUENCE</scope>
    <source>
        <strain evidence="1">NM01_1-7b</strain>
    </source>
</reference>
<organism evidence="1 2">
    <name type="scientific">Petralouisia muris</name>
    <dbReference type="NCBI Taxonomy" id="3032872"/>
    <lineage>
        <taxon>Bacteria</taxon>
        <taxon>Bacillati</taxon>
        <taxon>Bacillota</taxon>
        <taxon>Clostridia</taxon>
        <taxon>Lachnospirales</taxon>
        <taxon>Lachnospiraceae</taxon>
        <taxon>Petralouisia</taxon>
    </lineage>
</organism>
<evidence type="ECO:0000313" key="1">
    <source>
        <dbReference type="EMBL" id="TGY95866.1"/>
    </source>
</evidence>
<dbReference type="Proteomes" id="UP000304953">
    <property type="component" value="Unassembled WGS sequence"/>
</dbReference>
<proteinExistence type="predicted"/>
<accession>A0AC61RVL8</accession>